<feature type="compositionally biased region" description="Acidic residues" evidence="1">
    <location>
        <begin position="804"/>
        <end position="823"/>
    </location>
</feature>
<evidence type="ECO:0000256" key="1">
    <source>
        <dbReference type="SAM" id="MobiDB-lite"/>
    </source>
</evidence>
<sequence length="969" mass="102534">MDALPAHRPRSIRSVASNSSIGSGVSLSRRARTRTRSKTVTGEVPRSPLPSDLPYLGGAVVQEPENILDASLEAPERPPRSPHRLLSDPHSGGTPSSQDVDPTFVELTQSTASRPSKASKQASSLPHLDTGYRPPPSAFSRDPALTPVLNVRDSVSTQQSAISSSLYPASTSTASTPTSPQSLAPEPLPPTFAVSEPQEYDGDDVAYRLRLLVKNNYFLPPAHAKPSAADFGPAPDQKKAGAPTFLDIFRVGKARSKPTTPTGPGPAASPLAPMLRTTSESIAALRPPPRVSGQFGHPSPPLSAPPSRGRVVVVREKMQDISVAAKQAEQDLKTRGARIDQGSQKTAPLADNHVIDPTDAVDIPLPSSSYPFPVQASALHGLGVLESLGAAVLADHLPPSQNPNLSVSYDEVEDTWRKAILKQAVHHSLDNTPDASTFSHRLGTPTPLNSPTPNAARNAAAQKMIAKRIAAPPVADAERSPPPAPTHTRQKSGQSQAGRSMLGVPHPTASYQRAETPSGPMTPLGPPPRRAFMHPAYSHSQTELSSASAQDARPADGGRPTLRRTMSSPLLAEGPHPRYSQATFASFDTIARSFAAPSEHLLSDDDDDGAAPSFRGLALSRPSLSVYSQASQSPTTSAFQDMLNHPPHSSTSGGGSRFSEEQPRPSISRFSEEQQHAFAANPAARAAMSPPPRMSSSLAHAALPPPPRSSSFRYQLNTSSSSGTRSYHTQQPHEEEGEELEILAPEPSTPPLPLPDGRGFGFSNRSAIYIDDDADLPPALRSAPGPATAPSFFDSIQAQPNAMDDLESSDESVSDDDGDDDDAPAALPPPPVLPASRPRVASSASEGPRGSPALMRHGNFSAPYVRAGDAPRVSMLPVGNTVRAVRSDVVAGADFFRYAQEHPPAPVVEAGASTAPTDEGVAAWRNNQRAQEAVRKLDGLLLQHMEDEKDTIKRIATTLAQTAPAANRR</sequence>
<feature type="compositionally biased region" description="Polar residues" evidence="1">
    <location>
        <begin position="712"/>
        <end position="730"/>
    </location>
</feature>
<feature type="region of interest" description="Disordered" evidence="1">
    <location>
        <begin position="430"/>
        <end position="577"/>
    </location>
</feature>
<reference evidence="3" key="1">
    <citation type="submission" date="2014-04" db="EMBL/GenBank/DDBJ databases">
        <title>Evolutionary Origins and Diversification of the Mycorrhizal Mutualists.</title>
        <authorList>
            <consortium name="DOE Joint Genome Institute"/>
            <consortium name="Mycorrhizal Genomics Consortium"/>
            <person name="Kohler A."/>
            <person name="Kuo A."/>
            <person name="Nagy L.G."/>
            <person name="Floudas D."/>
            <person name="Copeland A."/>
            <person name="Barry K.W."/>
            <person name="Cichocki N."/>
            <person name="Veneault-Fourrey C."/>
            <person name="LaButti K."/>
            <person name="Lindquist E.A."/>
            <person name="Lipzen A."/>
            <person name="Lundell T."/>
            <person name="Morin E."/>
            <person name="Murat C."/>
            <person name="Riley R."/>
            <person name="Ohm R."/>
            <person name="Sun H."/>
            <person name="Tunlid A."/>
            <person name="Henrissat B."/>
            <person name="Grigoriev I.V."/>
            <person name="Hibbett D.S."/>
            <person name="Martin F."/>
        </authorList>
    </citation>
    <scope>NUCLEOTIDE SEQUENCE [LARGE SCALE GENOMIC DNA]</scope>
    <source>
        <strain evidence="3">FD-334 SS-4</strain>
    </source>
</reference>
<evidence type="ECO:0000313" key="2">
    <source>
        <dbReference type="EMBL" id="KJA22892.1"/>
    </source>
</evidence>
<organism evidence="2 3">
    <name type="scientific">Hypholoma sublateritium (strain FD-334 SS-4)</name>
    <dbReference type="NCBI Taxonomy" id="945553"/>
    <lineage>
        <taxon>Eukaryota</taxon>
        <taxon>Fungi</taxon>
        <taxon>Dikarya</taxon>
        <taxon>Basidiomycota</taxon>
        <taxon>Agaricomycotina</taxon>
        <taxon>Agaricomycetes</taxon>
        <taxon>Agaricomycetidae</taxon>
        <taxon>Agaricales</taxon>
        <taxon>Agaricineae</taxon>
        <taxon>Strophariaceae</taxon>
        <taxon>Hypholoma</taxon>
    </lineage>
</organism>
<name>A0A0D2L738_HYPSF</name>
<dbReference type="Proteomes" id="UP000054270">
    <property type="component" value="Unassembled WGS sequence"/>
</dbReference>
<proteinExistence type="predicted"/>
<feature type="compositionally biased region" description="Low complexity" evidence="1">
    <location>
        <begin position="12"/>
        <end position="28"/>
    </location>
</feature>
<dbReference type="STRING" id="945553.A0A0D2L738"/>
<dbReference type="AlphaFoldDB" id="A0A0D2L738"/>
<dbReference type="EMBL" id="KN817546">
    <property type="protein sequence ID" value="KJA22892.1"/>
    <property type="molecule type" value="Genomic_DNA"/>
</dbReference>
<feature type="region of interest" description="Disordered" evidence="1">
    <location>
        <begin position="327"/>
        <end position="350"/>
    </location>
</feature>
<feature type="region of interest" description="Disordered" evidence="1">
    <location>
        <begin position="775"/>
        <end position="857"/>
    </location>
</feature>
<feature type="compositionally biased region" description="Low complexity" evidence="1">
    <location>
        <begin position="154"/>
        <end position="185"/>
    </location>
</feature>
<feature type="compositionally biased region" description="Polar residues" evidence="1">
    <location>
        <begin position="446"/>
        <end position="455"/>
    </location>
</feature>
<dbReference type="OMA" id="IMRLGNH"/>
<feature type="compositionally biased region" description="Polar residues" evidence="1">
    <location>
        <begin position="624"/>
        <end position="639"/>
    </location>
</feature>
<feature type="compositionally biased region" description="Low complexity" evidence="1">
    <location>
        <begin position="677"/>
        <end position="702"/>
    </location>
</feature>
<accession>A0A0D2L738</accession>
<feature type="compositionally biased region" description="Low complexity" evidence="1">
    <location>
        <begin position="834"/>
        <end position="845"/>
    </location>
</feature>
<feature type="compositionally biased region" description="Low complexity" evidence="1">
    <location>
        <begin position="258"/>
        <end position="273"/>
    </location>
</feature>
<feature type="non-terminal residue" evidence="2">
    <location>
        <position position="1"/>
    </location>
</feature>
<keyword evidence="3" id="KW-1185">Reference proteome</keyword>
<feature type="region of interest" description="Disordered" evidence="1">
    <location>
        <begin position="1"/>
        <end position="199"/>
    </location>
</feature>
<feature type="compositionally biased region" description="Basic and acidic residues" evidence="1">
    <location>
        <begin position="328"/>
        <end position="338"/>
    </location>
</feature>
<feature type="region of interest" description="Disordered" evidence="1">
    <location>
        <begin position="624"/>
        <end position="760"/>
    </location>
</feature>
<feature type="compositionally biased region" description="Polar residues" evidence="1">
    <location>
        <begin position="538"/>
        <end position="549"/>
    </location>
</feature>
<evidence type="ECO:0000313" key="3">
    <source>
        <dbReference type="Proteomes" id="UP000054270"/>
    </source>
</evidence>
<gene>
    <name evidence="2" type="ORF">HYPSUDRAFT_40351</name>
</gene>
<feature type="compositionally biased region" description="Polar residues" evidence="1">
    <location>
        <begin position="93"/>
        <end position="124"/>
    </location>
</feature>
<dbReference type="OrthoDB" id="3261862at2759"/>
<feature type="region of interest" description="Disordered" evidence="1">
    <location>
        <begin position="223"/>
        <end position="309"/>
    </location>
</feature>
<protein>
    <submittedName>
        <fullName evidence="2">Uncharacterized protein</fullName>
    </submittedName>
</protein>
<feature type="compositionally biased region" description="Polar residues" evidence="1">
    <location>
        <begin position="430"/>
        <end position="439"/>
    </location>
</feature>